<comment type="similarity">
    <text evidence="3">In the N-terminal section; belongs to the MoaB/Mog family.</text>
</comment>
<evidence type="ECO:0000256" key="14">
    <source>
        <dbReference type="SAM" id="MobiDB-lite"/>
    </source>
</evidence>
<dbReference type="FunFam" id="3.40.980.10:FF:000001">
    <property type="entry name" value="Molybdopterin molybdenumtransferase"/>
    <property type="match status" value="1"/>
</dbReference>
<comment type="function">
    <text evidence="13">Catalyzes two steps in the biosynthesis of the molybdenum cofactor. In the first step, molybdopterin is adenylated. Subsequently, molybdate is inserted into adenylated molybdopterin and AMP is released.</text>
</comment>
<gene>
    <name evidence="16" type="ORF">EB796_002381</name>
</gene>
<dbReference type="GO" id="GO:0061598">
    <property type="term" value="F:molybdopterin adenylyltransferase activity"/>
    <property type="evidence" value="ECO:0007669"/>
    <property type="project" value="UniProtKB-UniRule"/>
</dbReference>
<keyword evidence="9" id="KW-0067">ATP-binding</keyword>
<proteinExistence type="inferred from homology"/>
<dbReference type="PROSITE" id="PS01078">
    <property type="entry name" value="MOCF_BIOSYNTHESIS_1"/>
    <property type="match status" value="1"/>
</dbReference>
<dbReference type="Gene3D" id="2.40.340.10">
    <property type="entry name" value="MoeA, C-terminal, domain IV"/>
    <property type="match status" value="1"/>
</dbReference>
<dbReference type="GO" id="GO:0030425">
    <property type="term" value="C:dendrite"/>
    <property type="evidence" value="ECO:0007669"/>
    <property type="project" value="TreeGrafter"/>
</dbReference>
<dbReference type="Gene3D" id="2.170.190.11">
    <property type="entry name" value="Molybdopterin biosynthesis moea protein, domain 3"/>
    <property type="match status" value="1"/>
</dbReference>
<evidence type="ECO:0000256" key="11">
    <source>
        <dbReference type="ARBA" id="ARBA00023150"/>
    </source>
</evidence>
<dbReference type="FunFam" id="3.40.980.10:FF:000002">
    <property type="entry name" value="Molybdopterin molybdenumtransferase"/>
    <property type="match status" value="1"/>
</dbReference>
<dbReference type="SMART" id="SM00852">
    <property type="entry name" value="MoCF_biosynth"/>
    <property type="match status" value="2"/>
</dbReference>
<evidence type="ECO:0000256" key="5">
    <source>
        <dbReference type="ARBA" id="ARBA00022505"/>
    </source>
</evidence>
<evidence type="ECO:0000256" key="8">
    <source>
        <dbReference type="ARBA" id="ARBA00022741"/>
    </source>
</evidence>
<dbReference type="CDD" id="cd00887">
    <property type="entry name" value="MoeA"/>
    <property type="match status" value="1"/>
</dbReference>
<dbReference type="Gene3D" id="3.40.980.10">
    <property type="entry name" value="MoaB/Mog-like domain"/>
    <property type="match status" value="2"/>
</dbReference>
<dbReference type="InterPro" id="IPR001453">
    <property type="entry name" value="MoaB/Mog_dom"/>
</dbReference>
<dbReference type="Pfam" id="PF03453">
    <property type="entry name" value="MoeA_N"/>
    <property type="match status" value="1"/>
</dbReference>
<dbReference type="AlphaFoldDB" id="A0A7J7KMC6"/>
<evidence type="ECO:0000256" key="6">
    <source>
        <dbReference type="ARBA" id="ARBA00022679"/>
    </source>
</evidence>
<comment type="catalytic activity">
    <reaction evidence="13">
        <text>adenylyl-molybdopterin + molybdate = Mo-molybdopterin + AMP + H(+)</text>
        <dbReference type="Rhea" id="RHEA:35047"/>
        <dbReference type="ChEBI" id="CHEBI:15378"/>
        <dbReference type="ChEBI" id="CHEBI:36264"/>
        <dbReference type="ChEBI" id="CHEBI:62727"/>
        <dbReference type="ChEBI" id="CHEBI:71302"/>
        <dbReference type="ChEBI" id="CHEBI:456215"/>
    </reaction>
</comment>
<evidence type="ECO:0000256" key="3">
    <source>
        <dbReference type="ARBA" id="ARBA00007589"/>
    </source>
</evidence>
<dbReference type="GO" id="GO:0097112">
    <property type="term" value="P:gamma-aminobutyric acid receptor clustering"/>
    <property type="evidence" value="ECO:0007669"/>
    <property type="project" value="TreeGrafter"/>
</dbReference>
<reference evidence="16" key="1">
    <citation type="submission" date="2020-06" db="EMBL/GenBank/DDBJ databases">
        <title>Draft genome of Bugula neritina, a colonial animal packing powerful symbionts and potential medicines.</title>
        <authorList>
            <person name="Rayko M."/>
        </authorList>
    </citation>
    <scope>NUCLEOTIDE SEQUENCE [LARGE SCALE GENOMIC DNA]</scope>
    <source>
        <strain evidence="16">Kwan_BN1</strain>
    </source>
</reference>
<evidence type="ECO:0000313" key="17">
    <source>
        <dbReference type="Proteomes" id="UP000593567"/>
    </source>
</evidence>
<organism evidence="16 17">
    <name type="scientific">Bugula neritina</name>
    <name type="common">Brown bryozoan</name>
    <name type="synonym">Sertularia neritina</name>
    <dbReference type="NCBI Taxonomy" id="10212"/>
    <lineage>
        <taxon>Eukaryota</taxon>
        <taxon>Metazoa</taxon>
        <taxon>Spiralia</taxon>
        <taxon>Lophotrochozoa</taxon>
        <taxon>Bryozoa</taxon>
        <taxon>Gymnolaemata</taxon>
        <taxon>Cheilostomatida</taxon>
        <taxon>Flustrina</taxon>
        <taxon>Buguloidea</taxon>
        <taxon>Bugulidae</taxon>
        <taxon>Bugula</taxon>
    </lineage>
</organism>
<dbReference type="SUPFAM" id="SSF53218">
    <property type="entry name" value="Molybdenum cofactor biosynthesis proteins"/>
    <property type="match status" value="2"/>
</dbReference>
<evidence type="ECO:0000259" key="15">
    <source>
        <dbReference type="SMART" id="SM00852"/>
    </source>
</evidence>
<keyword evidence="12" id="KW-0511">Multifunctional enzyme</keyword>
<dbReference type="InterPro" id="IPR038987">
    <property type="entry name" value="MoeA-like"/>
</dbReference>
<keyword evidence="17" id="KW-1185">Reference proteome</keyword>
<comment type="caution">
    <text evidence="16">The sequence shown here is derived from an EMBL/GenBank/DDBJ whole genome shotgun (WGS) entry which is preliminary data.</text>
</comment>
<keyword evidence="10 13" id="KW-0460">Magnesium</keyword>
<dbReference type="FunFam" id="2.170.190.11:FF:000001">
    <property type="entry name" value="Molybdopterin molybdenumtransferase"/>
    <property type="match status" value="1"/>
</dbReference>
<evidence type="ECO:0000256" key="9">
    <source>
        <dbReference type="ARBA" id="ARBA00022840"/>
    </source>
</evidence>
<evidence type="ECO:0000313" key="16">
    <source>
        <dbReference type="EMBL" id="KAF6039312.1"/>
    </source>
</evidence>
<evidence type="ECO:0000256" key="12">
    <source>
        <dbReference type="ARBA" id="ARBA00023268"/>
    </source>
</evidence>
<dbReference type="Pfam" id="PF00994">
    <property type="entry name" value="MoCF_biosynth"/>
    <property type="match status" value="2"/>
</dbReference>
<dbReference type="SUPFAM" id="SSF63867">
    <property type="entry name" value="MoeA C-terminal domain-like"/>
    <property type="match status" value="1"/>
</dbReference>
<evidence type="ECO:0000256" key="10">
    <source>
        <dbReference type="ARBA" id="ARBA00022842"/>
    </source>
</evidence>
<dbReference type="GO" id="GO:0005524">
    <property type="term" value="F:ATP binding"/>
    <property type="evidence" value="ECO:0007669"/>
    <property type="project" value="UniProtKB-UniRule"/>
</dbReference>
<dbReference type="GO" id="GO:0098970">
    <property type="term" value="P:postsynaptic neurotransmitter receptor diffusion trapping"/>
    <property type="evidence" value="ECO:0007669"/>
    <property type="project" value="TreeGrafter"/>
</dbReference>
<comment type="similarity">
    <text evidence="13">Belongs to the MoeA family.</text>
</comment>
<dbReference type="InterPro" id="IPR005110">
    <property type="entry name" value="MoeA_linker/N"/>
</dbReference>
<dbReference type="SUPFAM" id="SSF63882">
    <property type="entry name" value="MoeA N-terminal region -like"/>
    <property type="match status" value="1"/>
</dbReference>
<dbReference type="Pfam" id="PF03454">
    <property type="entry name" value="MoeA_C"/>
    <property type="match status" value="1"/>
</dbReference>
<dbReference type="PANTHER" id="PTHR10192">
    <property type="entry name" value="MOLYBDOPTERIN BIOSYNTHESIS PROTEIN"/>
    <property type="match status" value="1"/>
</dbReference>
<feature type="region of interest" description="Disordered" evidence="14">
    <location>
        <begin position="176"/>
        <end position="197"/>
    </location>
</feature>
<feature type="domain" description="MoaB/Mog" evidence="15">
    <location>
        <begin position="435"/>
        <end position="577"/>
    </location>
</feature>
<protein>
    <submittedName>
        <fullName evidence="16">Cin</fullName>
    </submittedName>
</protein>
<accession>A0A7J7KMC6</accession>
<evidence type="ECO:0000256" key="7">
    <source>
        <dbReference type="ARBA" id="ARBA00022723"/>
    </source>
</evidence>
<name>A0A7J7KMC6_BUGNE</name>
<dbReference type="PANTHER" id="PTHR10192:SF5">
    <property type="entry name" value="GEPHYRIN"/>
    <property type="match status" value="1"/>
</dbReference>
<keyword evidence="8" id="KW-0547">Nucleotide-binding</keyword>
<comment type="similarity">
    <text evidence="4">In the C-terminal section; belongs to the MoeA family.</text>
</comment>
<dbReference type="NCBIfam" id="TIGR00177">
    <property type="entry name" value="molyb_syn"/>
    <property type="match status" value="2"/>
</dbReference>
<dbReference type="InterPro" id="IPR036135">
    <property type="entry name" value="MoeA_linker/N_sf"/>
</dbReference>
<dbReference type="GO" id="GO:0061599">
    <property type="term" value="F:molybdopterin molybdotransferase activity"/>
    <property type="evidence" value="ECO:0007669"/>
    <property type="project" value="UniProtKB-UniRule"/>
</dbReference>
<comment type="cofactor">
    <cofactor evidence="1 13">
        <name>Mg(2+)</name>
        <dbReference type="ChEBI" id="CHEBI:18420"/>
    </cofactor>
</comment>
<dbReference type="GO" id="GO:0072579">
    <property type="term" value="P:glycine receptor clustering"/>
    <property type="evidence" value="ECO:0007669"/>
    <property type="project" value="TreeGrafter"/>
</dbReference>
<comment type="pathway">
    <text evidence="2 13">Cofactor biosynthesis; molybdopterin biosynthesis.</text>
</comment>
<dbReference type="EMBL" id="VXIV02000278">
    <property type="protein sequence ID" value="KAF6039312.1"/>
    <property type="molecule type" value="Genomic_DNA"/>
</dbReference>
<comment type="catalytic activity">
    <reaction evidence="13">
        <text>molybdopterin + ATP + H(+) = adenylyl-molybdopterin + diphosphate</text>
        <dbReference type="Rhea" id="RHEA:31331"/>
        <dbReference type="ChEBI" id="CHEBI:15378"/>
        <dbReference type="ChEBI" id="CHEBI:30616"/>
        <dbReference type="ChEBI" id="CHEBI:33019"/>
        <dbReference type="ChEBI" id="CHEBI:58698"/>
        <dbReference type="ChEBI" id="CHEBI:62727"/>
    </reaction>
</comment>
<keyword evidence="11 13" id="KW-0501">Molybdenum cofactor biosynthesis</keyword>
<dbReference type="InterPro" id="IPR005111">
    <property type="entry name" value="MoeA_C_domain_IV"/>
</dbReference>
<dbReference type="PROSITE" id="PS01079">
    <property type="entry name" value="MOCF_BIOSYNTHESIS_2"/>
    <property type="match status" value="1"/>
</dbReference>
<evidence type="ECO:0000256" key="13">
    <source>
        <dbReference type="RuleBase" id="RU365090"/>
    </source>
</evidence>
<dbReference type="InterPro" id="IPR008284">
    <property type="entry name" value="MoCF_biosynth_CS"/>
</dbReference>
<dbReference type="Proteomes" id="UP000593567">
    <property type="component" value="Unassembled WGS sequence"/>
</dbReference>
<dbReference type="GO" id="GO:0007529">
    <property type="term" value="P:establishment of synaptic specificity at neuromuscular junction"/>
    <property type="evidence" value="ECO:0007669"/>
    <property type="project" value="TreeGrafter"/>
</dbReference>
<evidence type="ECO:0000256" key="4">
    <source>
        <dbReference type="ARBA" id="ARBA00008339"/>
    </source>
</evidence>
<evidence type="ECO:0000256" key="2">
    <source>
        <dbReference type="ARBA" id="ARBA00005046"/>
    </source>
</evidence>
<feature type="domain" description="MoaB/Mog" evidence="15">
    <location>
        <begin position="6"/>
        <end position="159"/>
    </location>
</feature>
<dbReference type="OrthoDB" id="4349954at2759"/>
<keyword evidence="6 13" id="KW-0808">Transferase</keyword>
<feature type="compositionally biased region" description="Low complexity" evidence="14">
    <location>
        <begin position="176"/>
        <end position="191"/>
    </location>
</feature>
<dbReference type="CDD" id="cd00886">
    <property type="entry name" value="MogA_MoaB"/>
    <property type="match status" value="1"/>
</dbReference>
<evidence type="ECO:0000256" key="1">
    <source>
        <dbReference type="ARBA" id="ARBA00001946"/>
    </source>
</evidence>
<dbReference type="GO" id="GO:0099634">
    <property type="term" value="C:postsynaptic specialization membrane"/>
    <property type="evidence" value="ECO:0007669"/>
    <property type="project" value="GOC"/>
</dbReference>
<keyword evidence="5 13" id="KW-0500">Molybdenum</keyword>
<dbReference type="GO" id="GO:0046872">
    <property type="term" value="F:metal ion binding"/>
    <property type="evidence" value="ECO:0007669"/>
    <property type="project" value="UniProtKB-UniRule"/>
</dbReference>
<dbReference type="UniPathway" id="UPA00344"/>
<keyword evidence="7 13" id="KW-0479">Metal-binding</keyword>
<dbReference type="GO" id="GO:0005829">
    <property type="term" value="C:cytosol"/>
    <property type="evidence" value="ECO:0007669"/>
    <property type="project" value="TreeGrafter"/>
</dbReference>
<sequence>MKLRVGVLTVSDSCYNGQATDTSGPNLVQLVLSEFPQRLKGLTLDEDIVYTIVPDDSTLIQNKLLQWCIHDDVNLILTTGGTGFSARDVTPEATKMVIEKEAPSLSSLMLLKSLEVTPLAALSRAVCGVRCKTLIVNLPGSKKGSEECFTFLLPVLPHALHVLLDAKSQVKSTHQALQAPASSASLPPNSSVTQTTQGHVCPLHSPAIDSGVAKNIDPDLVAKRHRHSPWPMLAVEQAVSIILDQSEVCDSELLSYKAARGRILSQSVFAPEPLPLFPPPLKMDTLLLLSYTVSILWLAQELVLTCHTLKSDTSDGAGVRKVVDSSIAGDLPSHRLSSGECMRINTGAALPDGADSVVQVEDTKLIKSSEDGKVELQVEILKAPRKGLDIRPVGSDIAEGQQVLSPGMKVKAAEVGILATAGVTTVHCYRLPKVGVMSTGNELLEPEASRLGDGKIRDSNRVTLITLLEEHGLPVEDLGIARTKDLRQLLRKAFTGSDVIVTSGGVSMGEKDLIKGVLQTDFNANIHFGRVFMKPGKPTTFATLVYEGKKKLFFGLPGNPVSATVTCNLFVLPALRAMSGDPKPMPDLWKVKLSSDIKNLDPRPEYQRALLSWKEGDHLPSATITGSQISSRLLSVCSAQALVILPPRTEKVTIVTAGTVIDAMLL</sequence>
<dbReference type="GO" id="GO:0006777">
    <property type="term" value="P:Mo-molybdopterin cofactor biosynthetic process"/>
    <property type="evidence" value="ECO:0007669"/>
    <property type="project" value="UniProtKB-UniRule"/>
</dbReference>
<dbReference type="Gene3D" id="3.90.105.10">
    <property type="entry name" value="Molybdopterin biosynthesis moea protein, domain 2"/>
    <property type="match status" value="1"/>
</dbReference>
<dbReference type="InterPro" id="IPR036425">
    <property type="entry name" value="MoaB/Mog-like_dom_sf"/>
</dbReference>
<dbReference type="InterPro" id="IPR036688">
    <property type="entry name" value="MoeA_C_domain_IV_sf"/>
</dbReference>